<evidence type="ECO:0000256" key="1">
    <source>
        <dbReference type="SAM" id="Coils"/>
    </source>
</evidence>
<sequence length="900" mass="104748">MDNNTATNITPATTYCTGCHCFKPTELFAGRQRQYKTCKTCRNRRSDVGKPIADDLLVTLEEALEMIPSRYDDDEITETNRDDASIDYSITAYIRLDQEMLDMDDQHLVTHIRTSIEARDGYHYYHYFTAATHLKFGSTFICCCSQSSESQRQVPDNRRRRIHTRMETFSCNGYINGMIDRPNSYVRITIEHSTGHRAAPSATNNNVDCELITYISEKCITMSAQDLYLDILTMYPNTMGTLTQAQVYYWWNKSFESQYKLHRNQFTSTEMHLDRAAARGVEKVSHLYTIVPWDISFETVYGETDMILGRTRQQYSTLGFTMPLFRVICEMAEVEEFHVDSTYKTNRTGHELFSIVASVNGIGFPIAYFLLRMNPINEPINSNDQSDPMNHTIASTDHTTTINTSNSPTPNIDNTPTTYAPTAEEIQEATRSQLIAGFFTRLRSRGLNPRFMFTDKDEGQIDAISQVFGDNAVRLCLWHLMHAVKLQLAKPKLSNPQYNINEAVNRFPFVSRQFQPTADRNGRRLTFRSKEVRIAFQASKYFTSIEIHNRCAEEIYTFCVQHDLQDAWAYLYSRWYRDSWWNKWARSTRVPIPIGKTTMMIESQWRILKRDFLINSNRPRLDFLVWIIIQKQLVKVHHNFMLKVVNRAEKLEWELEFVHEWHVKTGHSDPGSNSRGTCAENPDADQLYLPSLENWMCGCPSFATSRFMLCKHLISRYRNSTPLLCNVFGAHDYFICRQSIAPYVRLLPNHIYPFSLVILPEGGLEVPQTTTRPTRLVSPQIRPVTMPNPPIPSSPASVSNNEEEEEGEREDIIVNDQWQQQIEAEESIANLQEALANIQQALGGAYNNYRGLLDQHQRDVFDRLVRDNNINDYFHHVRQYRERRRRDRTWRDDNPYTRYL</sequence>
<comment type="caution">
    <text evidence="3">The sequence shown here is derived from an EMBL/GenBank/DDBJ whole genome shotgun (WGS) entry which is preliminary data.</text>
</comment>
<accession>A0A8H7RVL8</accession>
<evidence type="ECO:0000313" key="4">
    <source>
        <dbReference type="Proteomes" id="UP000646827"/>
    </source>
</evidence>
<evidence type="ECO:0008006" key="5">
    <source>
        <dbReference type="Google" id="ProtNLM"/>
    </source>
</evidence>
<evidence type="ECO:0000256" key="2">
    <source>
        <dbReference type="SAM" id="MobiDB-lite"/>
    </source>
</evidence>
<protein>
    <recommendedName>
        <fullName evidence="5">SWIM-type domain-containing protein</fullName>
    </recommendedName>
</protein>
<organism evidence="3 4">
    <name type="scientific">Circinella minor</name>
    <dbReference type="NCBI Taxonomy" id="1195481"/>
    <lineage>
        <taxon>Eukaryota</taxon>
        <taxon>Fungi</taxon>
        <taxon>Fungi incertae sedis</taxon>
        <taxon>Mucoromycota</taxon>
        <taxon>Mucoromycotina</taxon>
        <taxon>Mucoromycetes</taxon>
        <taxon>Mucorales</taxon>
        <taxon>Lichtheimiaceae</taxon>
        <taxon>Circinella</taxon>
    </lineage>
</organism>
<dbReference type="OrthoDB" id="2401469at2759"/>
<keyword evidence="1" id="KW-0175">Coiled coil</keyword>
<gene>
    <name evidence="3" type="ORF">INT45_009642</name>
</gene>
<reference evidence="3 4" key="1">
    <citation type="submission" date="2020-12" db="EMBL/GenBank/DDBJ databases">
        <title>Metabolic potential, ecology and presence of endohyphal bacteria is reflected in genomic diversity of Mucoromycotina.</title>
        <authorList>
            <person name="Muszewska A."/>
            <person name="Okrasinska A."/>
            <person name="Steczkiewicz K."/>
            <person name="Drgas O."/>
            <person name="Orlowska M."/>
            <person name="Perlinska-Lenart U."/>
            <person name="Aleksandrzak-Piekarczyk T."/>
            <person name="Szatraj K."/>
            <person name="Zielenkiewicz U."/>
            <person name="Pilsyk S."/>
            <person name="Malc E."/>
            <person name="Mieczkowski P."/>
            <person name="Kruszewska J.S."/>
            <person name="Biernat P."/>
            <person name="Pawlowska J."/>
        </authorList>
    </citation>
    <scope>NUCLEOTIDE SEQUENCE [LARGE SCALE GENOMIC DNA]</scope>
    <source>
        <strain evidence="3 4">CBS 142.35</strain>
    </source>
</reference>
<dbReference type="Proteomes" id="UP000646827">
    <property type="component" value="Unassembled WGS sequence"/>
</dbReference>
<feature type="coiled-coil region" evidence="1">
    <location>
        <begin position="821"/>
        <end position="848"/>
    </location>
</feature>
<dbReference type="EMBL" id="JAEPRB010000297">
    <property type="protein sequence ID" value="KAG2217443.1"/>
    <property type="molecule type" value="Genomic_DNA"/>
</dbReference>
<proteinExistence type="predicted"/>
<feature type="region of interest" description="Disordered" evidence="2">
    <location>
        <begin position="780"/>
        <end position="809"/>
    </location>
</feature>
<evidence type="ECO:0000313" key="3">
    <source>
        <dbReference type="EMBL" id="KAG2217443.1"/>
    </source>
</evidence>
<dbReference type="AlphaFoldDB" id="A0A8H7RVL8"/>
<name>A0A8H7RVL8_9FUNG</name>
<keyword evidence="4" id="KW-1185">Reference proteome</keyword>